<evidence type="ECO:0000313" key="2">
    <source>
        <dbReference type="Proteomes" id="UP001244297"/>
    </source>
</evidence>
<evidence type="ECO:0000313" key="1">
    <source>
        <dbReference type="EMBL" id="MDN3572008.1"/>
    </source>
</evidence>
<dbReference type="EMBL" id="JAUFPT010000054">
    <property type="protein sequence ID" value="MDN3572008.1"/>
    <property type="molecule type" value="Genomic_DNA"/>
</dbReference>
<gene>
    <name evidence="1" type="ORF">QWZ18_15395</name>
</gene>
<proteinExistence type="predicted"/>
<evidence type="ECO:0008006" key="3">
    <source>
        <dbReference type="Google" id="ProtNLM"/>
    </source>
</evidence>
<keyword evidence="2" id="KW-1185">Reference proteome</keyword>
<reference evidence="2" key="1">
    <citation type="journal article" date="2019" name="Int. J. Syst. Evol. Microbiol.">
        <title>The Global Catalogue of Microorganisms (GCM) 10K type strain sequencing project: providing services to taxonomists for standard genome sequencing and annotation.</title>
        <authorList>
            <consortium name="The Broad Institute Genomics Platform"/>
            <consortium name="The Broad Institute Genome Sequencing Center for Infectious Disease"/>
            <person name="Wu L."/>
            <person name="Ma J."/>
        </authorList>
    </citation>
    <scope>NUCLEOTIDE SEQUENCE [LARGE SCALE GENOMIC DNA]</scope>
    <source>
        <strain evidence="2">CECT 7806</strain>
    </source>
</reference>
<dbReference type="Proteomes" id="UP001244297">
    <property type="component" value="Unassembled WGS sequence"/>
</dbReference>
<comment type="caution">
    <text evidence="1">The sequence shown here is derived from an EMBL/GenBank/DDBJ whole genome shotgun (WGS) entry which is preliminary data.</text>
</comment>
<sequence>MSMEAYALCPRPLASVSEWQTGLDALGFDLQLRGGAIPPASSGHLPATRRGRASGFECSSMPLSELKDTYPETDFAGSWPCVYAFCFGTIAESIGALMAIAACVKLVGGLAFYPEDGRLLTADQAVQYARETVPGAEELERQHGPGPE</sequence>
<dbReference type="RefSeq" id="WP_238286996.1">
    <property type="nucleotide sequence ID" value="NZ_BPQS01000008.1"/>
</dbReference>
<name>A0ABT8ARX7_9HYPH</name>
<accession>A0ABT8ARX7</accession>
<protein>
    <recommendedName>
        <fullName evidence="3">Nucleoside 2-deoxyribosyltransferase</fullName>
    </recommendedName>
</protein>
<organism evidence="1 2">
    <name type="scientific">Methylobacterium longum</name>
    <dbReference type="NCBI Taxonomy" id="767694"/>
    <lineage>
        <taxon>Bacteria</taxon>
        <taxon>Pseudomonadati</taxon>
        <taxon>Pseudomonadota</taxon>
        <taxon>Alphaproteobacteria</taxon>
        <taxon>Hyphomicrobiales</taxon>
        <taxon>Methylobacteriaceae</taxon>
        <taxon>Methylobacterium</taxon>
    </lineage>
</organism>